<evidence type="ECO:0000313" key="1">
    <source>
        <dbReference type="EMBL" id="QPO17128.1"/>
    </source>
</evidence>
<dbReference type="RefSeq" id="YP_010002611.1">
    <property type="nucleotide sequence ID" value="NC_053246.1"/>
</dbReference>
<dbReference type="KEGG" id="vg:63027162"/>
<sequence>MSTVNRRQPGRYDRRYHDMWDRREILAETARGMERAVEEEGRADVAEKIAYRAQGIRIALSHMNDLELTPDQQIRNEEHDG</sequence>
<reference evidence="1 2" key="1">
    <citation type="submission" date="2020-12" db="EMBL/GenBank/DDBJ databases">
        <authorList>
            <person name="Mahalingham V.A."/>
            <person name="Abad L.A."/>
            <person name="Dennis E.A."/>
            <person name="Alston T.C."/>
            <person name="Buckley J.R."/>
            <person name="Cao N.T."/>
            <person name="Cole K.B."/>
            <person name="Davis H.C."/>
            <person name="Fisher D.E."/>
            <person name="Jennings A.R."/>
            <person name="Litwin A.R."/>
            <person name="McCartney J.B."/>
            <person name="Mitchell K.E."/>
            <person name="Nasser J.B."/>
            <person name="Paudel P."/>
            <person name="Richoux S.A."/>
            <person name="Sisung K.L."/>
            <person name="Smith M.L."/>
            <person name="Sonnier C.R."/>
            <person name="Underwood K.G."/>
            <person name="Hunter C.W."/>
            <person name="Gottschalck B.A."/>
            <person name="Wiggina Z.F."/>
            <person name="Spears T.J."/>
            <person name="Hancock A.M."/>
            <person name="Gissendanner C.R."/>
            <person name="Findley A.M."/>
            <person name="Garlena R.A."/>
            <person name="Russell D.A."/>
            <person name="Jacobs-Sera D."/>
            <person name="Hatfull G.F."/>
        </authorList>
    </citation>
    <scope>NUCLEOTIDE SEQUENCE [LARGE SCALE GENOMIC DNA]</scope>
</reference>
<dbReference type="GeneID" id="63027162"/>
<name>A0A7T1KSA3_9CAUD</name>
<gene>
    <name evidence="1" type="primary">50</name>
    <name evidence="1" type="ORF">SEA_LILBEANIE_50</name>
</gene>
<protein>
    <submittedName>
        <fullName evidence="1">Uncharacterized protein</fullName>
    </submittedName>
</protein>
<proteinExistence type="predicted"/>
<keyword evidence="2" id="KW-1185">Reference proteome</keyword>
<dbReference type="EMBL" id="MW314850">
    <property type="protein sequence ID" value="QPO17128.1"/>
    <property type="molecule type" value="Genomic_DNA"/>
</dbReference>
<dbReference type="Proteomes" id="UP000594820">
    <property type="component" value="Segment"/>
</dbReference>
<evidence type="ECO:0000313" key="2">
    <source>
        <dbReference type="Proteomes" id="UP000594820"/>
    </source>
</evidence>
<accession>A0A7T1KSA3</accession>
<organism evidence="1 2">
    <name type="scientific">Gordonia phage Lilbeanie</name>
    <dbReference type="NCBI Taxonomy" id="2794947"/>
    <lineage>
        <taxon>Viruses</taxon>
        <taxon>Duplodnaviria</taxon>
        <taxon>Heunggongvirae</taxon>
        <taxon>Uroviricota</taxon>
        <taxon>Caudoviricetes</taxon>
        <taxon>Stackebrandtviridae</taxon>
        <taxon>Lilbeanievirus</taxon>
        <taxon>Lilbeanievirus lilbeanie</taxon>
    </lineage>
</organism>